<feature type="transmembrane region" description="Helical" evidence="1">
    <location>
        <begin position="121"/>
        <end position="138"/>
    </location>
</feature>
<feature type="transmembrane region" description="Helical" evidence="1">
    <location>
        <begin position="359"/>
        <end position="381"/>
    </location>
</feature>
<dbReference type="EMBL" id="CP036291">
    <property type="protein sequence ID" value="QDU91701.1"/>
    <property type="molecule type" value="Genomic_DNA"/>
</dbReference>
<feature type="transmembrane region" description="Helical" evidence="1">
    <location>
        <begin position="418"/>
        <end position="438"/>
    </location>
</feature>
<feature type="transmembrane region" description="Helical" evidence="1">
    <location>
        <begin position="444"/>
        <end position="461"/>
    </location>
</feature>
<feature type="transmembrane region" description="Helical" evidence="1">
    <location>
        <begin position="54"/>
        <end position="73"/>
    </location>
</feature>
<keyword evidence="1" id="KW-1133">Transmembrane helix</keyword>
<reference evidence="2 3" key="1">
    <citation type="submission" date="2019-02" db="EMBL/GenBank/DDBJ databases">
        <title>Deep-cultivation of Planctomycetes and their phenomic and genomic characterization uncovers novel biology.</title>
        <authorList>
            <person name="Wiegand S."/>
            <person name="Jogler M."/>
            <person name="Boedeker C."/>
            <person name="Pinto D."/>
            <person name="Vollmers J."/>
            <person name="Rivas-Marin E."/>
            <person name="Kohn T."/>
            <person name="Peeters S.H."/>
            <person name="Heuer A."/>
            <person name="Rast P."/>
            <person name="Oberbeckmann S."/>
            <person name="Bunk B."/>
            <person name="Jeske O."/>
            <person name="Meyerdierks A."/>
            <person name="Storesund J.E."/>
            <person name="Kallscheuer N."/>
            <person name="Luecker S."/>
            <person name="Lage O.M."/>
            <person name="Pohl T."/>
            <person name="Merkel B.J."/>
            <person name="Hornburger P."/>
            <person name="Mueller R.-W."/>
            <person name="Bruemmer F."/>
            <person name="Labrenz M."/>
            <person name="Spormann A.M."/>
            <person name="Op den Camp H."/>
            <person name="Overmann J."/>
            <person name="Amann R."/>
            <person name="Jetten M.S.M."/>
            <person name="Mascher T."/>
            <person name="Medema M.H."/>
            <person name="Devos D.P."/>
            <person name="Kaster A.-K."/>
            <person name="Ovreas L."/>
            <person name="Rohde M."/>
            <person name="Galperin M.Y."/>
            <person name="Jogler C."/>
        </authorList>
    </citation>
    <scope>NUCLEOTIDE SEQUENCE [LARGE SCALE GENOMIC DNA]</scope>
    <source>
        <strain evidence="2 3">Pla175</strain>
    </source>
</reference>
<keyword evidence="1" id="KW-0812">Transmembrane</keyword>
<keyword evidence="3" id="KW-1185">Reference proteome</keyword>
<sequence length="476" mass="50580">MHTTSMTARFTQAAMTLLTHRFLMLGIAVLCVPVGVAMVIAATNNTSQGAPSEMAIFLVIMPAMFGAMVAAQHGKWLFVHPRARLTPGYAAPHVGLLAGLLLGCAVLTPLVSALALRASPVGLLAYGLAAAASMLWTVQSMSFALGMANTGLVVSMIYGPTRDFWLDRGGDDQALFTVILVAGAFGVALWLRRLTAAREGDRDYALMASDQSSGSRFEKSEARRAMARQLAAGGVNSRMIDGWLNRLPTGAQPGGGLPVVARLRLLPYGSTPVPPAVRAVFITVMVAMIISVQLAVLDYAGSRRNGVILLTPAMGWLIGLVQSCMLLAQRRPRMQQELLWPLTRRDYISGLSQTAWRDLAYSAVGSLLLVAGLAALFLPSYLTPAKVTAALAITVAVSPAVHAAALRLALVQNALWRMLQLIMVLYLVAGVAACCFALNDYYGLPACLAACVAVALAGVYLDRRATRAWMNAELGK</sequence>
<accession>A0A518DJP8</accession>
<protein>
    <submittedName>
        <fullName evidence="2">Uncharacterized protein</fullName>
    </submittedName>
</protein>
<evidence type="ECO:0000313" key="2">
    <source>
        <dbReference type="EMBL" id="QDU91701.1"/>
    </source>
</evidence>
<evidence type="ECO:0000313" key="3">
    <source>
        <dbReference type="Proteomes" id="UP000317429"/>
    </source>
</evidence>
<name>A0A518DJP8_9BACT</name>
<dbReference type="Proteomes" id="UP000317429">
    <property type="component" value="Chromosome"/>
</dbReference>
<dbReference type="RefSeq" id="WP_145291862.1">
    <property type="nucleotide sequence ID" value="NZ_CP036291.1"/>
</dbReference>
<feature type="transmembrane region" description="Helical" evidence="1">
    <location>
        <begin position="21"/>
        <end position="42"/>
    </location>
</feature>
<keyword evidence="1" id="KW-0472">Membrane</keyword>
<gene>
    <name evidence="2" type="ORF">Pla175_51310</name>
</gene>
<dbReference type="OrthoDB" id="9859936at2"/>
<dbReference type="AlphaFoldDB" id="A0A518DJP8"/>
<feature type="transmembrane region" description="Helical" evidence="1">
    <location>
        <begin position="94"/>
        <end position="115"/>
    </location>
</feature>
<evidence type="ECO:0000256" key="1">
    <source>
        <dbReference type="SAM" id="Phobius"/>
    </source>
</evidence>
<dbReference type="KEGG" id="pnd:Pla175_51310"/>
<organism evidence="2 3">
    <name type="scientific">Pirellulimonas nuda</name>
    <dbReference type="NCBI Taxonomy" id="2528009"/>
    <lineage>
        <taxon>Bacteria</taxon>
        <taxon>Pseudomonadati</taxon>
        <taxon>Planctomycetota</taxon>
        <taxon>Planctomycetia</taxon>
        <taxon>Pirellulales</taxon>
        <taxon>Lacipirellulaceae</taxon>
        <taxon>Pirellulimonas</taxon>
    </lineage>
</organism>
<proteinExistence type="predicted"/>
<feature type="transmembrane region" description="Helical" evidence="1">
    <location>
        <begin position="276"/>
        <end position="296"/>
    </location>
</feature>
<feature type="transmembrane region" description="Helical" evidence="1">
    <location>
        <begin position="387"/>
        <end position="406"/>
    </location>
</feature>
<feature type="transmembrane region" description="Helical" evidence="1">
    <location>
        <begin position="173"/>
        <end position="191"/>
    </location>
</feature>
<feature type="transmembrane region" description="Helical" evidence="1">
    <location>
        <begin position="308"/>
        <end position="328"/>
    </location>
</feature>